<comment type="similarity">
    <text evidence="1 4">Belongs to the D-isomer specific 2-hydroxyacid dehydrogenase family.</text>
</comment>
<dbReference type="GO" id="GO:0051287">
    <property type="term" value="F:NAD binding"/>
    <property type="evidence" value="ECO:0007669"/>
    <property type="project" value="InterPro"/>
</dbReference>
<dbReference type="InterPro" id="IPR006140">
    <property type="entry name" value="D-isomer_DH_NAD-bd"/>
</dbReference>
<dbReference type="SUPFAM" id="SSF51735">
    <property type="entry name" value="NAD(P)-binding Rossmann-fold domains"/>
    <property type="match status" value="1"/>
</dbReference>
<dbReference type="Pfam" id="PF00389">
    <property type="entry name" value="2-Hacid_dh"/>
    <property type="match status" value="1"/>
</dbReference>
<evidence type="ECO:0000256" key="3">
    <source>
        <dbReference type="ARBA" id="ARBA00023027"/>
    </source>
</evidence>
<dbReference type="PROSITE" id="PS00671">
    <property type="entry name" value="D_2_HYDROXYACID_DH_3"/>
    <property type="match status" value="1"/>
</dbReference>
<dbReference type="Pfam" id="PF02826">
    <property type="entry name" value="2-Hacid_dh_C"/>
    <property type="match status" value="1"/>
</dbReference>
<organism evidence="7 8">
    <name type="scientific">Thalassospira xiamenensis</name>
    <dbReference type="NCBI Taxonomy" id="220697"/>
    <lineage>
        <taxon>Bacteria</taxon>
        <taxon>Pseudomonadati</taxon>
        <taxon>Pseudomonadota</taxon>
        <taxon>Alphaproteobacteria</taxon>
        <taxon>Rhodospirillales</taxon>
        <taxon>Thalassospiraceae</taxon>
        <taxon>Thalassospira</taxon>
    </lineage>
</organism>
<protein>
    <submittedName>
        <fullName evidence="7">D-3-phosphoglycerate dehydrogenase</fullName>
    </submittedName>
</protein>
<dbReference type="CDD" id="cd12172">
    <property type="entry name" value="PGDH_like_2"/>
    <property type="match status" value="1"/>
</dbReference>
<keyword evidence="3" id="KW-0520">NAD</keyword>
<dbReference type="AlphaFoldDB" id="A0A285U1E7"/>
<proteinExistence type="inferred from homology"/>
<evidence type="ECO:0000256" key="4">
    <source>
        <dbReference type="RuleBase" id="RU003719"/>
    </source>
</evidence>
<dbReference type="Proteomes" id="UP000219068">
    <property type="component" value="Unassembled WGS sequence"/>
</dbReference>
<evidence type="ECO:0000313" key="7">
    <source>
        <dbReference type="EMBL" id="SOC30214.1"/>
    </source>
</evidence>
<dbReference type="PANTHER" id="PTHR42789:SF1">
    <property type="entry name" value="D-ISOMER SPECIFIC 2-HYDROXYACID DEHYDROGENASE FAMILY PROTEIN (AFU_ORTHOLOGUE AFUA_6G10090)"/>
    <property type="match status" value="1"/>
</dbReference>
<accession>A0A285U1E7</accession>
<evidence type="ECO:0000256" key="2">
    <source>
        <dbReference type="ARBA" id="ARBA00023002"/>
    </source>
</evidence>
<dbReference type="InterPro" id="IPR029753">
    <property type="entry name" value="D-isomer_DH_CS"/>
</dbReference>
<evidence type="ECO:0000259" key="5">
    <source>
        <dbReference type="Pfam" id="PF00389"/>
    </source>
</evidence>
<gene>
    <name evidence="7" type="ORF">SAMN05428964_108179</name>
</gene>
<sequence length="321" mass="33630">MTVLLTTSPGFGKYGAVSSRLEELGWELIRCVDTTKPDGGVAEHIGRADYLVVGLVPVTSETVAQGANLKAILKHGVGVDNIDIPACSKAGLPVLNTPGANADAVAELAIGMMFSLARNIVAGHNSVISGGWNRTIGTQVGDKTLGIIGLGNIGKSLALKARALGMTVIAQDAYPDITFAKDNGIDFVDVDTLLAKSDYVSLHIFGGTENTAFINADKLALMKPDACLLNLARGEVVDIDALSDALHNDRLGGAGIDAYVTEPPQTSHPIFSHPRVVFTPHTGADTLEAMANVGLMNISDIEALIRGEKPKRVLNPEVFGD</sequence>
<dbReference type="InterPro" id="IPR036291">
    <property type="entry name" value="NAD(P)-bd_dom_sf"/>
</dbReference>
<dbReference type="PANTHER" id="PTHR42789">
    <property type="entry name" value="D-ISOMER SPECIFIC 2-HYDROXYACID DEHYDROGENASE FAMILY PROTEIN (AFU_ORTHOLOGUE AFUA_6G10090)"/>
    <property type="match status" value="1"/>
</dbReference>
<dbReference type="FunFam" id="3.40.50.720:FF:000203">
    <property type="entry name" value="D-3-phosphoglycerate dehydrogenase (SerA)"/>
    <property type="match status" value="1"/>
</dbReference>
<evidence type="ECO:0000256" key="1">
    <source>
        <dbReference type="ARBA" id="ARBA00005854"/>
    </source>
</evidence>
<dbReference type="Gene3D" id="3.40.50.720">
    <property type="entry name" value="NAD(P)-binding Rossmann-like Domain"/>
    <property type="match status" value="2"/>
</dbReference>
<dbReference type="InterPro" id="IPR006139">
    <property type="entry name" value="D-isomer_2_OHA_DH_cat_dom"/>
</dbReference>
<dbReference type="InterPro" id="IPR050857">
    <property type="entry name" value="D-2-hydroxyacid_DH"/>
</dbReference>
<dbReference type="RefSeq" id="WP_097053544.1">
    <property type="nucleotide sequence ID" value="NZ_OBMM01000008.1"/>
</dbReference>
<keyword evidence="2 4" id="KW-0560">Oxidoreductase</keyword>
<dbReference type="SUPFAM" id="SSF52283">
    <property type="entry name" value="Formate/glycerate dehydrogenase catalytic domain-like"/>
    <property type="match status" value="1"/>
</dbReference>
<dbReference type="GO" id="GO:0016616">
    <property type="term" value="F:oxidoreductase activity, acting on the CH-OH group of donors, NAD or NADP as acceptor"/>
    <property type="evidence" value="ECO:0007669"/>
    <property type="project" value="InterPro"/>
</dbReference>
<feature type="domain" description="D-isomer specific 2-hydroxyacid dehydrogenase NAD-binding" evidence="6">
    <location>
        <begin position="110"/>
        <end position="283"/>
    </location>
</feature>
<feature type="domain" description="D-isomer specific 2-hydroxyacid dehydrogenase catalytic" evidence="5">
    <location>
        <begin position="32"/>
        <end position="315"/>
    </location>
</feature>
<evidence type="ECO:0000313" key="8">
    <source>
        <dbReference type="Proteomes" id="UP000219068"/>
    </source>
</evidence>
<reference evidence="7 8" key="1">
    <citation type="submission" date="2017-08" db="EMBL/GenBank/DDBJ databases">
        <authorList>
            <person name="de Groot N.N."/>
        </authorList>
    </citation>
    <scope>NUCLEOTIDE SEQUENCE [LARGE SCALE GENOMIC DNA]</scope>
    <source>
        <strain evidence="7 8">USBA 78</strain>
    </source>
</reference>
<name>A0A285U1E7_9PROT</name>
<dbReference type="EMBL" id="OBMM01000008">
    <property type="protein sequence ID" value="SOC30214.1"/>
    <property type="molecule type" value="Genomic_DNA"/>
</dbReference>
<evidence type="ECO:0000259" key="6">
    <source>
        <dbReference type="Pfam" id="PF02826"/>
    </source>
</evidence>